<sequence length="188" mass="19420">MTARTRGFDVGAWVPGVTLRVLTVALVLLGVLVLHPTPFWRGVAVVAALVGAVLPRSLATWVGSACLPFGLLLSEPAPERTAVALVLVHAIHILAALSLTVPAAARLTLRSLRPTAVRFVVIQLVAQSIALGVWAVSPGQVERGAAWLAPAAASLLLVVVVVAWLVLRRGNGAVPRAVAAPSTGGDRL</sequence>
<dbReference type="EMBL" id="CP078076">
    <property type="protein sequence ID" value="UPL12425.1"/>
    <property type="molecule type" value="Genomic_DNA"/>
</dbReference>
<gene>
    <name evidence="2" type="ORF">KV394_15480</name>
</gene>
<proteinExistence type="predicted"/>
<protein>
    <submittedName>
        <fullName evidence="2">Uncharacterized protein</fullName>
    </submittedName>
</protein>
<feature type="transmembrane region" description="Helical" evidence="1">
    <location>
        <begin position="116"/>
        <end position="135"/>
    </location>
</feature>
<feature type="transmembrane region" description="Helical" evidence="1">
    <location>
        <begin position="147"/>
        <end position="167"/>
    </location>
</feature>
<feature type="transmembrane region" description="Helical" evidence="1">
    <location>
        <begin position="42"/>
        <end position="62"/>
    </location>
</feature>
<feature type="transmembrane region" description="Helical" evidence="1">
    <location>
        <begin position="12"/>
        <end position="35"/>
    </location>
</feature>
<keyword evidence="3" id="KW-1185">Reference proteome</keyword>
<name>A0ABY4ILG2_9MICO</name>
<keyword evidence="1" id="KW-0472">Membrane</keyword>
<dbReference type="RefSeq" id="WP_247981840.1">
    <property type="nucleotide sequence ID" value="NZ_CP078076.1"/>
</dbReference>
<organism evidence="2 3">
    <name type="scientific">Microbacterium sufflavum</name>
    <dbReference type="NCBI Taxonomy" id="2851649"/>
    <lineage>
        <taxon>Bacteria</taxon>
        <taxon>Bacillati</taxon>
        <taxon>Actinomycetota</taxon>
        <taxon>Actinomycetes</taxon>
        <taxon>Micrococcales</taxon>
        <taxon>Microbacteriaceae</taxon>
        <taxon>Microbacterium</taxon>
    </lineage>
</organism>
<dbReference type="Proteomes" id="UP000831467">
    <property type="component" value="Chromosome"/>
</dbReference>
<feature type="transmembrane region" description="Helical" evidence="1">
    <location>
        <begin position="82"/>
        <end position="104"/>
    </location>
</feature>
<reference evidence="2 3" key="1">
    <citation type="submission" date="2021-06" db="EMBL/GenBank/DDBJ databases">
        <title>Genome-based taxonomic framework of Microbacterium strains isolated from marine environment, the description of four new species and reclassification of four preexisting species.</title>
        <authorList>
            <person name="Lee S.D."/>
            <person name="Kim S.-M."/>
            <person name="Byeon Y.-S."/>
            <person name="Yang H.L."/>
            <person name="Kim I.S."/>
        </authorList>
    </citation>
    <scope>NUCLEOTIDE SEQUENCE [LARGE SCALE GENOMIC DNA]</scope>
    <source>
        <strain evidence="2 3">SSW1-51</strain>
    </source>
</reference>
<accession>A0ABY4ILG2</accession>
<evidence type="ECO:0000313" key="2">
    <source>
        <dbReference type="EMBL" id="UPL12425.1"/>
    </source>
</evidence>
<evidence type="ECO:0000313" key="3">
    <source>
        <dbReference type="Proteomes" id="UP000831467"/>
    </source>
</evidence>
<keyword evidence="1" id="KW-1133">Transmembrane helix</keyword>
<keyword evidence="1" id="KW-0812">Transmembrane</keyword>
<evidence type="ECO:0000256" key="1">
    <source>
        <dbReference type="SAM" id="Phobius"/>
    </source>
</evidence>